<dbReference type="Gene3D" id="3.40.50.1860">
    <property type="match status" value="1"/>
</dbReference>
<evidence type="ECO:0000313" key="2">
    <source>
        <dbReference type="Proteomes" id="UP001418796"/>
    </source>
</evidence>
<gene>
    <name evidence="1" type="ORF">MKY91_04275</name>
</gene>
<protein>
    <recommendedName>
        <fullName evidence="3">Asp/Glu racemase</fullName>
    </recommendedName>
</protein>
<proteinExistence type="predicted"/>
<reference evidence="1 2" key="1">
    <citation type="submission" date="2024-03" db="EMBL/GenBank/DDBJ databases">
        <title>Bacilli Hybrid Assemblies.</title>
        <authorList>
            <person name="Kovac J."/>
        </authorList>
    </citation>
    <scope>NUCLEOTIDE SEQUENCE [LARGE SCALE GENOMIC DNA]</scope>
    <source>
        <strain evidence="1 2">FSL R7-0666</strain>
    </source>
</reference>
<comment type="caution">
    <text evidence="1">The sequence shown here is derived from an EMBL/GenBank/DDBJ whole genome shotgun (WGS) entry which is preliminary data.</text>
</comment>
<dbReference type="InterPro" id="IPR001920">
    <property type="entry name" value="Asp/Glu_race"/>
</dbReference>
<dbReference type="EMBL" id="JBCITK010000001">
    <property type="protein sequence ID" value="MEN0642378.1"/>
    <property type="molecule type" value="Genomic_DNA"/>
</dbReference>
<dbReference type="Proteomes" id="UP001418796">
    <property type="component" value="Unassembled WGS sequence"/>
</dbReference>
<name>A0ABU9VGP2_9BACI</name>
<accession>A0ABU9VGP2</accession>
<dbReference type="RefSeq" id="WP_343129508.1">
    <property type="nucleotide sequence ID" value="NZ_JBCITK010000001.1"/>
</dbReference>
<sequence length="213" mass="24623">MYKKIGVLHAHHTNVSYIEDCFQRYLIELVHFVDPGMIIKKNKEKALEQLEWMASCQFDAIIITCTEYVALLEDIELQFDIPIIKIDEPLFELICDDDQPKVLLFTNPNTVEGTMKRLEKYAHRNQKKLNCRSVIIEDTFNLILKGRTEDYHKEILAFLYEADLSGSIFVAQLSMMNAAKLYQNETAKIIGNPLDTLVRFTAQSLTLQRKSSS</sequence>
<evidence type="ECO:0000313" key="1">
    <source>
        <dbReference type="EMBL" id="MEN0642378.1"/>
    </source>
</evidence>
<evidence type="ECO:0008006" key="3">
    <source>
        <dbReference type="Google" id="ProtNLM"/>
    </source>
</evidence>
<organism evidence="1 2">
    <name type="scientific">Alkalicoccobacillus gibsonii</name>
    <dbReference type="NCBI Taxonomy" id="79881"/>
    <lineage>
        <taxon>Bacteria</taxon>
        <taxon>Bacillati</taxon>
        <taxon>Bacillota</taxon>
        <taxon>Bacilli</taxon>
        <taxon>Bacillales</taxon>
        <taxon>Bacillaceae</taxon>
        <taxon>Alkalicoccobacillus</taxon>
    </lineage>
</organism>
<keyword evidence="2" id="KW-1185">Reference proteome</keyword>